<dbReference type="OrthoDB" id="3609at2759"/>
<dbReference type="EMBL" id="LFJN01000010">
    <property type="protein sequence ID" value="KPI41117.1"/>
    <property type="molecule type" value="Genomic_DNA"/>
</dbReference>
<dbReference type="InterPro" id="IPR013328">
    <property type="entry name" value="6PGD_dom2"/>
</dbReference>
<dbReference type="InterPro" id="IPR013332">
    <property type="entry name" value="KPR_N"/>
</dbReference>
<dbReference type="AlphaFoldDB" id="A0A0N1HC05"/>
<dbReference type="RefSeq" id="XP_018001080.1">
    <property type="nucleotide sequence ID" value="XM_018148351.1"/>
</dbReference>
<dbReference type="VEuPathDB" id="FungiDB:AB675_7944"/>
<dbReference type="InterPro" id="IPR008927">
    <property type="entry name" value="6-PGluconate_DH-like_C_sf"/>
</dbReference>
<dbReference type="GeneID" id="28740230"/>
<dbReference type="PANTHER" id="PTHR21708:SF30">
    <property type="entry name" value="2-DEHYDROPANTOATE 2-REDUCTASE-RELATED"/>
    <property type="match status" value="1"/>
</dbReference>
<sequence>MSDKALIFGTGSVGAVYSYILCNNIFGNDLNCRPRVARSVQEAVDAGHGPYNFILVTAKALPSKPSIPDLLRPAITSTTAIALIQNGIAIEELYAKAYPNNPLISCVAYLPVTQTSLGTFKHSEVETLHLGTYPANLPKDSAADKAAAKLTTLLQQGGATAHHHADLQSKRWAKLLVNASWNPICALSRSPDATFMHSSSDPPYAAEFVQAVMLEIASIANAVGYPEISKETVEWQMGRAKKRDLPGVEPSMLADARRGGRMEVDAIVGNAVRIAAEKGVDVPMLRALLVLVRGLDESFGRDAAS</sequence>
<evidence type="ECO:0000313" key="4">
    <source>
        <dbReference type="Proteomes" id="UP000038010"/>
    </source>
</evidence>
<feature type="domain" description="Ketopantoate reductase C-terminal" evidence="2">
    <location>
        <begin position="166"/>
        <end position="295"/>
    </location>
</feature>
<dbReference type="Pfam" id="PF08546">
    <property type="entry name" value="ApbA_C"/>
    <property type="match status" value="1"/>
</dbReference>
<dbReference type="SUPFAM" id="SSF48179">
    <property type="entry name" value="6-phosphogluconate dehydrogenase C-terminal domain-like"/>
    <property type="match status" value="1"/>
</dbReference>
<dbReference type="FunFam" id="1.10.1040.10:FF:000017">
    <property type="entry name" value="2-dehydropantoate 2-reductase"/>
    <property type="match status" value="1"/>
</dbReference>
<evidence type="ECO:0000313" key="3">
    <source>
        <dbReference type="EMBL" id="KPI41117.1"/>
    </source>
</evidence>
<comment type="caution">
    <text evidence="3">The sequence shown here is derived from an EMBL/GenBank/DDBJ whole genome shotgun (WGS) entry which is preliminary data.</text>
</comment>
<dbReference type="SUPFAM" id="SSF51735">
    <property type="entry name" value="NAD(P)-binding Rossmann-fold domains"/>
    <property type="match status" value="1"/>
</dbReference>
<dbReference type="STRING" id="1664694.A0A0N1HC05"/>
<feature type="domain" description="Ketopantoate reductase N-terminal" evidence="1">
    <location>
        <begin position="43"/>
        <end position="134"/>
    </location>
</feature>
<dbReference type="Gene3D" id="3.40.50.720">
    <property type="entry name" value="NAD(P)-binding Rossmann-like Domain"/>
    <property type="match status" value="1"/>
</dbReference>
<accession>A0A0N1HC05</accession>
<reference evidence="3 4" key="1">
    <citation type="submission" date="2015-06" db="EMBL/GenBank/DDBJ databases">
        <title>Draft genome of the ant-associated black yeast Phialophora attae CBS 131958.</title>
        <authorList>
            <person name="Moreno L.F."/>
            <person name="Stielow B.J."/>
            <person name="de Hoog S."/>
            <person name="Vicente V.A."/>
            <person name="Weiss V.A."/>
            <person name="de Vries M."/>
            <person name="Cruz L.M."/>
            <person name="Souza E.M."/>
        </authorList>
    </citation>
    <scope>NUCLEOTIDE SEQUENCE [LARGE SCALE GENOMIC DNA]</scope>
    <source>
        <strain evidence="3 4">CBS 131958</strain>
    </source>
</reference>
<protein>
    <submittedName>
        <fullName evidence="3">Putative 2-dehydropantoate</fullName>
    </submittedName>
</protein>
<evidence type="ECO:0000259" key="1">
    <source>
        <dbReference type="Pfam" id="PF02558"/>
    </source>
</evidence>
<evidence type="ECO:0000259" key="2">
    <source>
        <dbReference type="Pfam" id="PF08546"/>
    </source>
</evidence>
<dbReference type="Proteomes" id="UP000038010">
    <property type="component" value="Unassembled WGS sequence"/>
</dbReference>
<dbReference type="InterPro" id="IPR036291">
    <property type="entry name" value="NAD(P)-bd_dom_sf"/>
</dbReference>
<name>A0A0N1HC05_9EURO</name>
<gene>
    <name evidence="3" type="ORF">AB675_7944</name>
</gene>
<dbReference type="PANTHER" id="PTHR21708">
    <property type="entry name" value="PROBABLE 2-DEHYDROPANTOATE 2-REDUCTASE"/>
    <property type="match status" value="1"/>
</dbReference>
<keyword evidence="4" id="KW-1185">Reference proteome</keyword>
<proteinExistence type="predicted"/>
<dbReference type="Pfam" id="PF02558">
    <property type="entry name" value="ApbA"/>
    <property type="match status" value="1"/>
</dbReference>
<dbReference type="Gene3D" id="1.10.1040.10">
    <property type="entry name" value="N-(1-d-carboxylethyl)-l-norvaline Dehydrogenase, domain 2"/>
    <property type="match status" value="1"/>
</dbReference>
<dbReference type="InterPro" id="IPR051402">
    <property type="entry name" value="KPR-Related"/>
</dbReference>
<dbReference type="InterPro" id="IPR013752">
    <property type="entry name" value="KPA_reductase"/>
</dbReference>
<dbReference type="GO" id="GO:0005737">
    <property type="term" value="C:cytoplasm"/>
    <property type="evidence" value="ECO:0007669"/>
    <property type="project" value="TreeGrafter"/>
</dbReference>
<organism evidence="3 4">
    <name type="scientific">Cyphellophora attinorum</name>
    <dbReference type="NCBI Taxonomy" id="1664694"/>
    <lineage>
        <taxon>Eukaryota</taxon>
        <taxon>Fungi</taxon>
        <taxon>Dikarya</taxon>
        <taxon>Ascomycota</taxon>
        <taxon>Pezizomycotina</taxon>
        <taxon>Eurotiomycetes</taxon>
        <taxon>Chaetothyriomycetidae</taxon>
        <taxon>Chaetothyriales</taxon>
        <taxon>Cyphellophoraceae</taxon>
        <taxon>Cyphellophora</taxon>
    </lineage>
</organism>